<comment type="caution">
    <text evidence="1">The sequence shown here is derived from an EMBL/GenBank/DDBJ whole genome shotgun (WGS) entry which is preliminary data.</text>
</comment>
<sequence length="275" mass="29367">MAPDQAPVRVWDGARWVEGVARVWDGKQWTNGSVRFWDGQDWTARPAEPREYATYIGSVSGAATDRRFGVLDVPPGTRVGDFVVSVCASMSGVPRLLSPSATMPQIIGAGTADIRLAVACWPWAGEPSAVWDLGDSPQAKMINLTYRHGDVTNASVTPVGDMQTYNGLDALPLMPSRDFLSLFVALTVSTSVTSYRWPEGLTPREHVLGRFGAFEISLITAETPGAGASAGSLRLNTPVDAAMYLVTIPGRSDGHPTWILGDGIASQLGTTTYLG</sequence>
<evidence type="ECO:0008006" key="3">
    <source>
        <dbReference type="Google" id="ProtNLM"/>
    </source>
</evidence>
<dbReference type="RefSeq" id="WP_344024013.1">
    <property type="nucleotide sequence ID" value="NZ_BAAABX010000032.1"/>
</dbReference>
<dbReference type="EMBL" id="BAAABX010000032">
    <property type="protein sequence ID" value="GAA0406153.1"/>
    <property type="molecule type" value="Genomic_DNA"/>
</dbReference>
<accession>A0ABP3IIV3</accession>
<gene>
    <name evidence="1" type="ORF">GCM10010357_28890</name>
</gene>
<protein>
    <recommendedName>
        <fullName evidence="3">DUF2510 domain-containing protein</fullName>
    </recommendedName>
</protein>
<dbReference type="Proteomes" id="UP001500879">
    <property type="component" value="Unassembled WGS sequence"/>
</dbReference>
<name>A0ABP3IIV3_9ACTN</name>
<organism evidence="1 2">
    <name type="scientific">Streptomyces luteireticuli</name>
    <dbReference type="NCBI Taxonomy" id="173858"/>
    <lineage>
        <taxon>Bacteria</taxon>
        <taxon>Bacillati</taxon>
        <taxon>Actinomycetota</taxon>
        <taxon>Actinomycetes</taxon>
        <taxon>Kitasatosporales</taxon>
        <taxon>Streptomycetaceae</taxon>
        <taxon>Streptomyces</taxon>
    </lineage>
</organism>
<evidence type="ECO:0000313" key="2">
    <source>
        <dbReference type="Proteomes" id="UP001500879"/>
    </source>
</evidence>
<evidence type="ECO:0000313" key="1">
    <source>
        <dbReference type="EMBL" id="GAA0406153.1"/>
    </source>
</evidence>
<reference evidence="2" key="1">
    <citation type="journal article" date="2019" name="Int. J. Syst. Evol. Microbiol.">
        <title>The Global Catalogue of Microorganisms (GCM) 10K type strain sequencing project: providing services to taxonomists for standard genome sequencing and annotation.</title>
        <authorList>
            <consortium name="The Broad Institute Genomics Platform"/>
            <consortium name="The Broad Institute Genome Sequencing Center for Infectious Disease"/>
            <person name="Wu L."/>
            <person name="Ma J."/>
        </authorList>
    </citation>
    <scope>NUCLEOTIDE SEQUENCE [LARGE SCALE GENOMIC DNA]</scope>
    <source>
        <strain evidence="2">JCM 4788</strain>
    </source>
</reference>
<proteinExistence type="predicted"/>
<keyword evidence="2" id="KW-1185">Reference proteome</keyword>